<gene>
    <name evidence="2" type="ORF">BCL67_11322</name>
</gene>
<feature type="domain" description="N-acetyltransferase" evidence="1">
    <location>
        <begin position="87"/>
        <end position="223"/>
    </location>
</feature>
<dbReference type="GO" id="GO:0016747">
    <property type="term" value="F:acyltransferase activity, transferring groups other than amino-acyl groups"/>
    <property type="evidence" value="ECO:0007669"/>
    <property type="project" value="InterPro"/>
</dbReference>
<dbReference type="AlphaFoldDB" id="A0A2T0YGB4"/>
<protein>
    <submittedName>
        <fullName evidence="2">Acetyltransferase (GNAT) family protein</fullName>
    </submittedName>
</protein>
<dbReference type="PROSITE" id="PS51186">
    <property type="entry name" value="GNAT"/>
    <property type="match status" value="1"/>
</dbReference>
<dbReference type="Pfam" id="PF00583">
    <property type="entry name" value="Acetyltransf_1"/>
    <property type="match status" value="1"/>
</dbReference>
<proteinExistence type="predicted"/>
<dbReference type="InterPro" id="IPR000182">
    <property type="entry name" value="GNAT_dom"/>
</dbReference>
<evidence type="ECO:0000259" key="1">
    <source>
        <dbReference type="PROSITE" id="PS51186"/>
    </source>
</evidence>
<comment type="caution">
    <text evidence="2">The sequence shown here is derived from an EMBL/GenBank/DDBJ whole genome shotgun (WGS) entry which is preliminary data.</text>
</comment>
<dbReference type="RefSeq" id="WP_106123519.1">
    <property type="nucleotide sequence ID" value="NZ_PVTY01000013.1"/>
</dbReference>
<evidence type="ECO:0000313" key="3">
    <source>
        <dbReference type="Proteomes" id="UP000238217"/>
    </source>
</evidence>
<accession>A0A2T0YGB4</accession>
<dbReference type="InterPro" id="IPR016181">
    <property type="entry name" value="Acyl_CoA_acyltransferase"/>
</dbReference>
<evidence type="ECO:0000313" key="2">
    <source>
        <dbReference type="EMBL" id="PRZ14020.1"/>
    </source>
</evidence>
<dbReference type="EMBL" id="PVTY01000013">
    <property type="protein sequence ID" value="PRZ14020.1"/>
    <property type="molecule type" value="Genomic_DNA"/>
</dbReference>
<dbReference type="Gene3D" id="3.40.630.30">
    <property type="match status" value="1"/>
</dbReference>
<keyword evidence="2" id="KW-0808">Transferase</keyword>
<dbReference type="OrthoDB" id="4966223at2"/>
<reference evidence="2 3" key="1">
    <citation type="submission" date="2018-03" db="EMBL/GenBank/DDBJ databases">
        <title>Comparative analysis of microorganisms from saline springs in Andes Mountain Range, Colombia.</title>
        <authorList>
            <person name="Rubin E."/>
        </authorList>
    </citation>
    <scope>NUCLEOTIDE SEQUENCE [LARGE SCALE GENOMIC DNA]</scope>
    <source>
        <strain evidence="2 3">CG 35</strain>
    </source>
</reference>
<organism evidence="2 3">
    <name type="scientific">Nesterenkonia sandarakina</name>
    <dbReference type="NCBI Taxonomy" id="272918"/>
    <lineage>
        <taxon>Bacteria</taxon>
        <taxon>Bacillati</taxon>
        <taxon>Actinomycetota</taxon>
        <taxon>Actinomycetes</taxon>
        <taxon>Micrococcales</taxon>
        <taxon>Micrococcaceae</taxon>
        <taxon>Nesterenkonia</taxon>
    </lineage>
</organism>
<dbReference type="CDD" id="cd04301">
    <property type="entry name" value="NAT_SF"/>
    <property type="match status" value="1"/>
</dbReference>
<dbReference type="Proteomes" id="UP000238217">
    <property type="component" value="Unassembled WGS sequence"/>
</dbReference>
<name>A0A2T0YGB4_9MICC</name>
<sequence>MTSELSDDLVRHWVTGWARTHDYDVQHEGNVHSALRSGDSDEWEYVLYSPQETDLRKIASAVAKDSARLLTVIAEPGAESLSHGTVDGLQLISDEEKLMVVDMDTQDVEDPITPEGYTTTREDHDGWTRFTVRDGEKIAARGRVATVGHYAILDRIYTNNDYRRQGLGTYVTRALIAIAHEHDVEEGLLVATGDGRELYEFLGWTLLGDVHVYGATSGGRLRPSHSQFDDLNG</sequence>
<dbReference type="SUPFAM" id="SSF55729">
    <property type="entry name" value="Acyl-CoA N-acyltransferases (Nat)"/>
    <property type="match status" value="1"/>
</dbReference>
<keyword evidence="3" id="KW-1185">Reference proteome</keyword>